<evidence type="ECO:0000313" key="1">
    <source>
        <dbReference type="EMBL" id="RNA01739.1"/>
    </source>
</evidence>
<evidence type="ECO:0000313" key="2">
    <source>
        <dbReference type="Proteomes" id="UP000276133"/>
    </source>
</evidence>
<proteinExistence type="predicted"/>
<keyword evidence="2" id="KW-1185">Reference proteome</keyword>
<organism evidence="1 2">
    <name type="scientific">Brachionus plicatilis</name>
    <name type="common">Marine rotifer</name>
    <name type="synonym">Brachionus muelleri</name>
    <dbReference type="NCBI Taxonomy" id="10195"/>
    <lineage>
        <taxon>Eukaryota</taxon>
        <taxon>Metazoa</taxon>
        <taxon>Spiralia</taxon>
        <taxon>Gnathifera</taxon>
        <taxon>Rotifera</taxon>
        <taxon>Eurotatoria</taxon>
        <taxon>Monogononta</taxon>
        <taxon>Pseudotrocha</taxon>
        <taxon>Ploima</taxon>
        <taxon>Brachionidae</taxon>
        <taxon>Brachionus</taxon>
    </lineage>
</organism>
<sequence>MNDYFIFMSFARSCPYYVVEYEPYRERIEYANCPEDCCANGISNQHWNLCCPYDNKYQTANE</sequence>
<dbReference type="EMBL" id="REGN01009191">
    <property type="protein sequence ID" value="RNA01739.1"/>
    <property type="molecule type" value="Genomic_DNA"/>
</dbReference>
<name>A0A3M7PS41_BRAPC</name>
<dbReference type="Proteomes" id="UP000276133">
    <property type="component" value="Unassembled WGS sequence"/>
</dbReference>
<gene>
    <name evidence="1" type="ORF">BpHYR1_015618</name>
</gene>
<accession>A0A3M7PS41</accession>
<protein>
    <submittedName>
        <fullName evidence="1">Uncharacterized protein</fullName>
    </submittedName>
</protein>
<dbReference type="AlphaFoldDB" id="A0A3M7PS41"/>
<reference evidence="1 2" key="1">
    <citation type="journal article" date="2018" name="Sci. Rep.">
        <title>Genomic signatures of local adaptation to the degree of environmental predictability in rotifers.</title>
        <authorList>
            <person name="Franch-Gras L."/>
            <person name="Hahn C."/>
            <person name="Garcia-Roger E.M."/>
            <person name="Carmona M.J."/>
            <person name="Serra M."/>
            <person name="Gomez A."/>
        </authorList>
    </citation>
    <scope>NUCLEOTIDE SEQUENCE [LARGE SCALE GENOMIC DNA]</scope>
    <source>
        <strain evidence="1">HYR1</strain>
    </source>
</reference>
<comment type="caution">
    <text evidence="1">The sequence shown here is derived from an EMBL/GenBank/DDBJ whole genome shotgun (WGS) entry which is preliminary data.</text>
</comment>